<dbReference type="AlphaFoldDB" id="A0A5B7SVR8"/>
<dbReference type="Proteomes" id="UP000310017">
    <property type="component" value="Chromosome"/>
</dbReference>
<evidence type="ECO:0000256" key="1">
    <source>
        <dbReference type="SAM" id="Phobius"/>
    </source>
</evidence>
<dbReference type="KEGG" id="asag:FGM00_13650"/>
<keyword evidence="1" id="KW-1133">Transmembrane helix</keyword>
<protein>
    <submittedName>
        <fullName evidence="2">Uncharacterized protein</fullName>
    </submittedName>
</protein>
<feature type="transmembrane region" description="Helical" evidence="1">
    <location>
        <begin position="16"/>
        <end position="38"/>
    </location>
</feature>
<proteinExistence type="predicted"/>
<dbReference type="EMBL" id="CP040710">
    <property type="protein sequence ID" value="QCX01108.1"/>
    <property type="molecule type" value="Genomic_DNA"/>
</dbReference>
<dbReference type="OrthoDB" id="287788at2"/>
<accession>A0A5B7SVR8</accession>
<dbReference type="RefSeq" id="WP_138853447.1">
    <property type="nucleotide sequence ID" value="NZ_CP040710.1"/>
</dbReference>
<keyword evidence="3" id="KW-1185">Reference proteome</keyword>
<evidence type="ECO:0000313" key="2">
    <source>
        <dbReference type="EMBL" id="QCX01108.1"/>
    </source>
</evidence>
<evidence type="ECO:0000313" key="3">
    <source>
        <dbReference type="Proteomes" id="UP000310017"/>
    </source>
</evidence>
<keyword evidence="1" id="KW-0812">Transmembrane</keyword>
<organism evidence="2 3">
    <name type="scientific">Aggregatimonas sangjinii</name>
    <dbReference type="NCBI Taxonomy" id="2583587"/>
    <lineage>
        <taxon>Bacteria</taxon>
        <taxon>Pseudomonadati</taxon>
        <taxon>Bacteroidota</taxon>
        <taxon>Flavobacteriia</taxon>
        <taxon>Flavobacteriales</taxon>
        <taxon>Flavobacteriaceae</taxon>
        <taxon>Aggregatimonas</taxon>
    </lineage>
</organism>
<keyword evidence="1" id="KW-0472">Membrane</keyword>
<gene>
    <name evidence="2" type="ORF">FGM00_13650</name>
</gene>
<name>A0A5B7SVR8_9FLAO</name>
<sequence>MKPEQKNQNTQNYRNFGITLLAIVVLMFVVGLVGYIGYSDGVEDRLSAYEAGRIFGRSLRHFIDYFVLSGLAFGSVFALLASLEKNRSFKWALLHVFLGWVYVVFYALTRKRILTDQR</sequence>
<reference evidence="2 3" key="1">
    <citation type="submission" date="2019-05" db="EMBL/GenBank/DDBJ databases">
        <title>Genome sequencing of F202Z8.</title>
        <authorList>
            <person name="Kwon Y.M."/>
        </authorList>
    </citation>
    <scope>NUCLEOTIDE SEQUENCE [LARGE SCALE GENOMIC DNA]</scope>
    <source>
        <strain evidence="2 3">F202Z8</strain>
    </source>
</reference>
<feature type="transmembrane region" description="Helical" evidence="1">
    <location>
        <begin position="62"/>
        <end position="83"/>
    </location>
</feature>
<feature type="transmembrane region" description="Helical" evidence="1">
    <location>
        <begin position="89"/>
        <end position="108"/>
    </location>
</feature>